<reference evidence="2 3" key="1">
    <citation type="submission" date="2020-08" db="EMBL/GenBank/DDBJ databases">
        <authorList>
            <person name="Sun Q."/>
            <person name="Inoue M."/>
        </authorList>
    </citation>
    <scope>NUCLEOTIDE SEQUENCE [LARGE SCALE GENOMIC DNA]</scope>
    <source>
        <strain evidence="2 3">CCM 8938</strain>
    </source>
</reference>
<feature type="transmembrane region" description="Helical" evidence="1">
    <location>
        <begin position="284"/>
        <end position="302"/>
    </location>
</feature>
<feature type="transmembrane region" description="Helical" evidence="1">
    <location>
        <begin position="261"/>
        <end position="278"/>
    </location>
</feature>
<name>A0ABR7KQ16_9SPHI</name>
<protein>
    <submittedName>
        <fullName evidence="2">Uncharacterized protein</fullName>
    </submittedName>
</protein>
<dbReference type="RefSeq" id="WP_187070642.1">
    <property type="nucleotide sequence ID" value="NZ_JACRYL010000005.1"/>
</dbReference>
<organism evidence="2 3">
    <name type="scientific">Pedobacter fastidiosus</name>
    <dbReference type="NCBI Taxonomy" id="2765361"/>
    <lineage>
        <taxon>Bacteria</taxon>
        <taxon>Pseudomonadati</taxon>
        <taxon>Bacteroidota</taxon>
        <taxon>Sphingobacteriia</taxon>
        <taxon>Sphingobacteriales</taxon>
        <taxon>Sphingobacteriaceae</taxon>
        <taxon>Pedobacter</taxon>
    </lineage>
</organism>
<dbReference type="Proteomes" id="UP000652755">
    <property type="component" value="Unassembled WGS sequence"/>
</dbReference>
<evidence type="ECO:0000313" key="2">
    <source>
        <dbReference type="EMBL" id="MBC6110162.1"/>
    </source>
</evidence>
<evidence type="ECO:0000313" key="3">
    <source>
        <dbReference type="Proteomes" id="UP000652755"/>
    </source>
</evidence>
<proteinExistence type="predicted"/>
<keyword evidence="3" id="KW-1185">Reference proteome</keyword>
<evidence type="ECO:0000256" key="1">
    <source>
        <dbReference type="SAM" id="Phobius"/>
    </source>
</evidence>
<dbReference type="EMBL" id="JACRYL010000005">
    <property type="protein sequence ID" value="MBC6110162.1"/>
    <property type="molecule type" value="Genomic_DNA"/>
</dbReference>
<sequence>MIQISLLEFALKQLKGLKLDHENDILRIEKILKSEVKLNSKIQLNDVEILVAFLRTYKGKFIAFLKDQNISRILRNRDENLFVGNFDRNSVSDETVIQFSQIFEENIYNYLTQRIRTSDWNSLKIAFARYGFLISDLNIEKITQILRQRNLSIISAVEKNQYISFSKENVYAFNSNYYLLLSIVNAFCFDDDILRINNIISQNQHTSLQNKNVLGKILFAMCYYNPYDADLKRILAHNQKLAYLWMFPPNHKTEALVTGKTLKFSLVLAFGIIILGLASKSIVGVSLVISVILVGLIYHLFYRDK</sequence>
<keyword evidence="1" id="KW-1133">Transmembrane helix</keyword>
<gene>
    <name evidence="2" type="ORF">H7U22_06980</name>
</gene>
<keyword evidence="1" id="KW-0812">Transmembrane</keyword>
<accession>A0ABR7KQ16</accession>
<keyword evidence="1" id="KW-0472">Membrane</keyword>
<comment type="caution">
    <text evidence="2">The sequence shown here is derived from an EMBL/GenBank/DDBJ whole genome shotgun (WGS) entry which is preliminary data.</text>
</comment>